<sequence>MKKKTFYTIDRPLADMHIDGVRFDPNIKQALINSRNNKAGDDQNLYHAN</sequence>
<gene>
    <name evidence="1" type="ORF">GTQ34_06245</name>
</gene>
<evidence type="ECO:0000313" key="2">
    <source>
        <dbReference type="Proteomes" id="UP000667650"/>
    </source>
</evidence>
<name>A0A964WWW7_9FLAO</name>
<reference evidence="1" key="1">
    <citation type="submission" date="2020-01" db="EMBL/GenBank/DDBJ databases">
        <title>Muricauda ochracea sp. nov., isolated from a tidal flat of Garorim bay in Korea.</title>
        <authorList>
            <person name="Kim D."/>
            <person name="Yoo Y."/>
            <person name="Kim J.-J."/>
        </authorList>
    </citation>
    <scope>NUCLEOTIDE SEQUENCE</scope>
    <source>
        <strain evidence="1">JGD-17</strain>
    </source>
</reference>
<dbReference type="RefSeq" id="WP_166522929.1">
    <property type="nucleotide sequence ID" value="NZ_JAAABI010000002.1"/>
</dbReference>
<keyword evidence="2" id="KW-1185">Reference proteome</keyword>
<protein>
    <submittedName>
        <fullName evidence="1">Uncharacterized protein</fullName>
    </submittedName>
</protein>
<dbReference type="AlphaFoldDB" id="A0A964WWW7"/>
<dbReference type="EMBL" id="JAAABI010000002">
    <property type="protein sequence ID" value="NAY91511.1"/>
    <property type="molecule type" value="Genomic_DNA"/>
</dbReference>
<comment type="caution">
    <text evidence="1">The sequence shown here is derived from an EMBL/GenBank/DDBJ whole genome shotgun (WGS) entry which is preliminary data.</text>
</comment>
<proteinExistence type="predicted"/>
<organism evidence="1 2">
    <name type="scientific">Flagellimonas ochracea</name>
    <dbReference type="NCBI Taxonomy" id="2696472"/>
    <lineage>
        <taxon>Bacteria</taxon>
        <taxon>Pseudomonadati</taxon>
        <taxon>Bacteroidota</taxon>
        <taxon>Flavobacteriia</taxon>
        <taxon>Flavobacteriales</taxon>
        <taxon>Flavobacteriaceae</taxon>
        <taxon>Flagellimonas</taxon>
    </lineage>
</organism>
<evidence type="ECO:0000313" key="1">
    <source>
        <dbReference type="EMBL" id="NAY91511.1"/>
    </source>
</evidence>
<accession>A0A964WWW7</accession>
<dbReference type="Proteomes" id="UP000667650">
    <property type="component" value="Unassembled WGS sequence"/>
</dbReference>